<comment type="caution">
    <text evidence="1">The sequence shown here is derived from an EMBL/GenBank/DDBJ whole genome shotgun (WGS) entry which is preliminary data.</text>
</comment>
<gene>
    <name evidence="1" type="ORF">DHETER_LOCUS8199</name>
</gene>
<organism evidence="1 2">
    <name type="scientific">Dentiscutata heterogama</name>
    <dbReference type="NCBI Taxonomy" id="1316150"/>
    <lineage>
        <taxon>Eukaryota</taxon>
        <taxon>Fungi</taxon>
        <taxon>Fungi incertae sedis</taxon>
        <taxon>Mucoromycota</taxon>
        <taxon>Glomeromycotina</taxon>
        <taxon>Glomeromycetes</taxon>
        <taxon>Diversisporales</taxon>
        <taxon>Gigasporaceae</taxon>
        <taxon>Dentiscutata</taxon>
    </lineage>
</organism>
<evidence type="ECO:0000313" key="1">
    <source>
        <dbReference type="EMBL" id="CAG8625680.1"/>
    </source>
</evidence>
<sequence>MENTFDEFEYEDKVLDEAKGYYIEEAPEDELYKNLWEDYQNPAACLVNIEELPTYEPDPEEEPLEEKLERSL</sequence>
<dbReference type="EMBL" id="CAJVPU010012689">
    <property type="protein sequence ID" value="CAG8625680.1"/>
    <property type="molecule type" value="Genomic_DNA"/>
</dbReference>
<dbReference type="Proteomes" id="UP000789702">
    <property type="component" value="Unassembled WGS sequence"/>
</dbReference>
<protein>
    <submittedName>
        <fullName evidence="1">14952_t:CDS:1</fullName>
    </submittedName>
</protein>
<keyword evidence="2" id="KW-1185">Reference proteome</keyword>
<proteinExistence type="predicted"/>
<feature type="non-terminal residue" evidence="1">
    <location>
        <position position="72"/>
    </location>
</feature>
<accession>A0ACA9N343</accession>
<evidence type="ECO:0000313" key="2">
    <source>
        <dbReference type="Proteomes" id="UP000789702"/>
    </source>
</evidence>
<reference evidence="1" key="1">
    <citation type="submission" date="2021-06" db="EMBL/GenBank/DDBJ databases">
        <authorList>
            <person name="Kallberg Y."/>
            <person name="Tangrot J."/>
            <person name="Rosling A."/>
        </authorList>
    </citation>
    <scope>NUCLEOTIDE SEQUENCE</scope>
    <source>
        <strain evidence="1">IL203A</strain>
    </source>
</reference>
<name>A0ACA9N343_9GLOM</name>